<evidence type="ECO:0000313" key="15">
    <source>
        <dbReference type="EMBL" id="ODA34636.1"/>
    </source>
</evidence>
<dbReference type="SMART" id="SM00388">
    <property type="entry name" value="HisKA"/>
    <property type="match status" value="1"/>
</dbReference>
<keyword evidence="9" id="KW-0902">Two-component regulatory system</keyword>
<feature type="transmembrane region" description="Helical" evidence="12">
    <location>
        <begin position="267"/>
        <end position="290"/>
    </location>
</feature>
<comment type="catalytic activity">
    <reaction evidence="1">
        <text>ATP + protein L-histidine = ADP + protein N-phospho-L-histidine.</text>
        <dbReference type="EC" id="2.7.13.3"/>
    </reaction>
</comment>
<comment type="caution">
    <text evidence="15">The sequence shown here is derived from an EMBL/GenBank/DDBJ whole genome shotgun (WGS) entry which is preliminary data.</text>
</comment>
<keyword evidence="16" id="KW-1185">Reference proteome</keyword>
<dbReference type="PANTHER" id="PTHR45436:SF5">
    <property type="entry name" value="SENSOR HISTIDINE KINASE TRCS"/>
    <property type="match status" value="1"/>
</dbReference>
<protein>
    <recommendedName>
        <fullName evidence="3">histidine kinase</fullName>
        <ecNumber evidence="3">2.7.13.3</ecNumber>
    </recommendedName>
</protein>
<dbReference type="SUPFAM" id="SSF55874">
    <property type="entry name" value="ATPase domain of HSP90 chaperone/DNA topoisomerase II/histidine kinase"/>
    <property type="match status" value="1"/>
</dbReference>
<dbReference type="PROSITE" id="PS50885">
    <property type="entry name" value="HAMP"/>
    <property type="match status" value="1"/>
</dbReference>
<dbReference type="Pfam" id="PF00512">
    <property type="entry name" value="HisKA"/>
    <property type="match status" value="1"/>
</dbReference>
<dbReference type="InterPro" id="IPR036890">
    <property type="entry name" value="HATPase_C_sf"/>
</dbReference>
<dbReference type="GO" id="GO:0005886">
    <property type="term" value="C:plasma membrane"/>
    <property type="evidence" value="ECO:0007669"/>
    <property type="project" value="TreeGrafter"/>
</dbReference>
<evidence type="ECO:0000256" key="2">
    <source>
        <dbReference type="ARBA" id="ARBA00004370"/>
    </source>
</evidence>
<dbReference type="CDD" id="cd00075">
    <property type="entry name" value="HATPase"/>
    <property type="match status" value="1"/>
</dbReference>
<dbReference type="SMART" id="SM00387">
    <property type="entry name" value="HATPase_c"/>
    <property type="match status" value="1"/>
</dbReference>
<dbReference type="InterPro" id="IPR005467">
    <property type="entry name" value="His_kinase_dom"/>
</dbReference>
<dbReference type="FunFam" id="3.30.565.10:FF:000006">
    <property type="entry name" value="Sensor histidine kinase WalK"/>
    <property type="match status" value="1"/>
</dbReference>
<evidence type="ECO:0000256" key="1">
    <source>
        <dbReference type="ARBA" id="ARBA00000085"/>
    </source>
</evidence>
<dbReference type="Gene3D" id="6.10.340.10">
    <property type="match status" value="1"/>
</dbReference>
<dbReference type="RefSeq" id="WP_068846107.1">
    <property type="nucleotide sequence ID" value="NZ_LYDR01000039.1"/>
</dbReference>
<dbReference type="InterPro" id="IPR003661">
    <property type="entry name" value="HisK_dim/P_dom"/>
</dbReference>
<evidence type="ECO:0000256" key="3">
    <source>
        <dbReference type="ARBA" id="ARBA00012438"/>
    </source>
</evidence>
<keyword evidence="10 12" id="KW-0472">Membrane</keyword>
<evidence type="ECO:0000256" key="11">
    <source>
        <dbReference type="SAM" id="MobiDB-lite"/>
    </source>
</evidence>
<dbReference type="Proteomes" id="UP000094828">
    <property type="component" value="Unassembled WGS sequence"/>
</dbReference>
<feature type="domain" description="Histidine kinase" evidence="13">
    <location>
        <begin position="352"/>
        <end position="568"/>
    </location>
</feature>
<evidence type="ECO:0000256" key="7">
    <source>
        <dbReference type="ARBA" id="ARBA00022777"/>
    </source>
</evidence>
<dbReference type="EMBL" id="LYDR01000039">
    <property type="protein sequence ID" value="ODA34636.1"/>
    <property type="molecule type" value="Genomic_DNA"/>
</dbReference>
<feature type="compositionally biased region" description="Basic and acidic residues" evidence="11">
    <location>
        <begin position="87"/>
        <end position="105"/>
    </location>
</feature>
<dbReference type="CDD" id="cd00082">
    <property type="entry name" value="HisKA"/>
    <property type="match status" value="1"/>
</dbReference>
<keyword evidence="6 12" id="KW-0812">Transmembrane</keyword>
<evidence type="ECO:0000313" key="16">
    <source>
        <dbReference type="Proteomes" id="UP000094828"/>
    </source>
</evidence>
<dbReference type="InterPro" id="IPR004358">
    <property type="entry name" value="Sig_transdc_His_kin-like_C"/>
</dbReference>
<dbReference type="SMART" id="SM00304">
    <property type="entry name" value="HAMP"/>
    <property type="match status" value="1"/>
</dbReference>
<dbReference type="InterPro" id="IPR003594">
    <property type="entry name" value="HATPase_dom"/>
</dbReference>
<name>A0A1C3EN17_9PLAN</name>
<dbReference type="PANTHER" id="PTHR45436">
    <property type="entry name" value="SENSOR HISTIDINE KINASE YKOH"/>
    <property type="match status" value="1"/>
</dbReference>
<dbReference type="InterPro" id="IPR003660">
    <property type="entry name" value="HAMP_dom"/>
</dbReference>
<feature type="region of interest" description="Disordered" evidence="11">
    <location>
        <begin position="77"/>
        <end position="183"/>
    </location>
</feature>
<evidence type="ECO:0000256" key="6">
    <source>
        <dbReference type="ARBA" id="ARBA00022692"/>
    </source>
</evidence>
<dbReference type="SUPFAM" id="SSF47384">
    <property type="entry name" value="Homodimeric domain of signal transducing histidine kinase"/>
    <property type="match status" value="1"/>
</dbReference>
<comment type="subcellular location">
    <subcellularLocation>
        <location evidence="2">Membrane</location>
    </subcellularLocation>
</comment>
<dbReference type="AlphaFoldDB" id="A0A1C3EN17"/>
<evidence type="ECO:0000256" key="10">
    <source>
        <dbReference type="ARBA" id="ARBA00023136"/>
    </source>
</evidence>
<keyword evidence="5" id="KW-0808">Transferase</keyword>
<sequence length="592" mass="65502">MVELTSKRWLGIPGLWNRFASRSIRGSLVVWVTLLLGAVLLFFAVVLYETNRRLTIERIESELRSFGFSVLANGRFGNRFPTTDGGNRVDRDRHGRDGFERERPIGEPGPPGMIPPEQNSDAAGREAGKPPLPLIADQFPQEQPERRNDRNGPNSRGGGRNDFPPGESFLRNAGPPDFDRRGPPERMYFFVRREETGEIIDRSFDLPEDALAPFPESKLRGPAAIHDPTQSRSVNGRWEVKVFDPSRTRSIVVGRWIQREWDDLQRLLLRTGLIALLSLIIGIAGTWLLARRVLSPLDDISKTVDKLTASTLNQRIDVAPLKTELQALAEVLNATFDRLQAGFERQVRFTSDASHELRTPIAVVLAQTEHALARERSAQEYRQALSACGRSASRMRTLVESLLALARADSGRLQLNCQPIDLLPVVEHAIESIKPKAETNQLKLAAQLTSATVFGDAVFLGQVVTNLLNNAIEYNAPEGMIFVTVTSDTDSARISVVDTGRGMSAEERSHLFERFFRADAARSASGSTGHGLGLAICREIVELHGGKIDVSTELGRGSTFCVVLPLYREVAAKITTEIEADPETINSQTTSE</sequence>
<dbReference type="Pfam" id="PF00672">
    <property type="entry name" value="HAMP"/>
    <property type="match status" value="1"/>
</dbReference>
<feature type="transmembrane region" description="Helical" evidence="12">
    <location>
        <begin position="28"/>
        <end position="48"/>
    </location>
</feature>
<dbReference type="InterPro" id="IPR036097">
    <property type="entry name" value="HisK_dim/P_sf"/>
</dbReference>
<reference evidence="15 16" key="1">
    <citation type="submission" date="2016-05" db="EMBL/GenBank/DDBJ databases">
        <title>Genomic and physiological characterization of Planctopirus sp. isolated from fresh water lake.</title>
        <authorList>
            <person name="Subhash Y."/>
            <person name="Ramana C."/>
        </authorList>
    </citation>
    <scope>NUCLEOTIDE SEQUENCE [LARGE SCALE GENOMIC DNA]</scope>
    <source>
        <strain evidence="15 16">JC280</strain>
    </source>
</reference>
<feature type="domain" description="HAMP" evidence="14">
    <location>
        <begin position="291"/>
        <end position="344"/>
    </location>
</feature>
<dbReference type="PRINTS" id="PR00344">
    <property type="entry name" value="BCTRLSENSOR"/>
</dbReference>
<dbReference type="GO" id="GO:0000155">
    <property type="term" value="F:phosphorelay sensor kinase activity"/>
    <property type="evidence" value="ECO:0007669"/>
    <property type="project" value="InterPro"/>
</dbReference>
<keyword evidence="4" id="KW-0597">Phosphoprotein</keyword>
<evidence type="ECO:0000256" key="4">
    <source>
        <dbReference type="ARBA" id="ARBA00022553"/>
    </source>
</evidence>
<dbReference type="Pfam" id="PF02518">
    <property type="entry name" value="HATPase_c"/>
    <property type="match status" value="1"/>
</dbReference>
<evidence type="ECO:0000256" key="9">
    <source>
        <dbReference type="ARBA" id="ARBA00023012"/>
    </source>
</evidence>
<dbReference type="Gene3D" id="1.10.287.130">
    <property type="match status" value="1"/>
</dbReference>
<evidence type="ECO:0000259" key="14">
    <source>
        <dbReference type="PROSITE" id="PS50885"/>
    </source>
</evidence>
<dbReference type="InterPro" id="IPR050428">
    <property type="entry name" value="TCS_sensor_his_kinase"/>
</dbReference>
<evidence type="ECO:0000259" key="13">
    <source>
        <dbReference type="PROSITE" id="PS50109"/>
    </source>
</evidence>
<dbReference type="Gene3D" id="3.30.565.10">
    <property type="entry name" value="Histidine kinase-like ATPase, C-terminal domain"/>
    <property type="match status" value="1"/>
</dbReference>
<dbReference type="OrthoDB" id="9786919at2"/>
<dbReference type="EC" id="2.7.13.3" evidence="3"/>
<keyword evidence="7" id="KW-0418">Kinase</keyword>
<keyword evidence="8 12" id="KW-1133">Transmembrane helix</keyword>
<organism evidence="15 16">
    <name type="scientific">Planctopirus hydrillae</name>
    <dbReference type="NCBI Taxonomy" id="1841610"/>
    <lineage>
        <taxon>Bacteria</taxon>
        <taxon>Pseudomonadati</taxon>
        <taxon>Planctomycetota</taxon>
        <taxon>Planctomycetia</taxon>
        <taxon>Planctomycetales</taxon>
        <taxon>Planctomycetaceae</taxon>
        <taxon>Planctopirus</taxon>
    </lineage>
</organism>
<evidence type="ECO:0000256" key="12">
    <source>
        <dbReference type="SAM" id="Phobius"/>
    </source>
</evidence>
<evidence type="ECO:0000256" key="5">
    <source>
        <dbReference type="ARBA" id="ARBA00022679"/>
    </source>
</evidence>
<accession>A0A1C3EN17</accession>
<gene>
    <name evidence="15" type="ORF">A6X21_02850</name>
</gene>
<dbReference type="PROSITE" id="PS50109">
    <property type="entry name" value="HIS_KIN"/>
    <property type="match status" value="1"/>
</dbReference>
<dbReference type="STRING" id="1841610.A6X21_02850"/>
<proteinExistence type="predicted"/>
<evidence type="ECO:0000256" key="8">
    <source>
        <dbReference type="ARBA" id="ARBA00022989"/>
    </source>
</evidence>